<evidence type="ECO:0000313" key="1">
    <source>
        <dbReference type="EMBL" id="MXY33611.1"/>
    </source>
</evidence>
<organism evidence="1">
    <name type="scientific">Boseongicola sp. SB0664_bin_43</name>
    <dbReference type="NCBI Taxonomy" id="2604844"/>
    <lineage>
        <taxon>Bacteria</taxon>
        <taxon>Pseudomonadati</taxon>
        <taxon>Pseudomonadota</taxon>
        <taxon>Alphaproteobacteria</taxon>
        <taxon>Rhodobacterales</taxon>
        <taxon>Paracoccaceae</taxon>
        <taxon>Boseongicola</taxon>
    </lineage>
</organism>
<dbReference type="PANTHER" id="PTHR31793:SF2">
    <property type="entry name" value="BLR1345 PROTEIN"/>
    <property type="match status" value="1"/>
</dbReference>
<comment type="caution">
    <text evidence="1">The sequence shown here is derived from an EMBL/GenBank/DDBJ whole genome shotgun (WGS) entry which is preliminary data.</text>
</comment>
<dbReference type="InterPro" id="IPR029069">
    <property type="entry name" value="HotDog_dom_sf"/>
</dbReference>
<dbReference type="GO" id="GO:0047617">
    <property type="term" value="F:fatty acyl-CoA hydrolase activity"/>
    <property type="evidence" value="ECO:0007669"/>
    <property type="project" value="TreeGrafter"/>
</dbReference>
<gene>
    <name evidence="1" type="ORF">F4Y60_05885</name>
</gene>
<dbReference type="EMBL" id="VXRY01000237">
    <property type="protein sequence ID" value="MXY33611.1"/>
    <property type="molecule type" value="Genomic_DNA"/>
</dbReference>
<dbReference type="PANTHER" id="PTHR31793">
    <property type="entry name" value="4-HYDROXYBENZOYL-COA THIOESTERASE FAMILY MEMBER"/>
    <property type="match status" value="1"/>
</dbReference>
<dbReference type="CDD" id="cd00586">
    <property type="entry name" value="4HBT"/>
    <property type="match status" value="1"/>
</dbReference>
<accession>A0A6B0XY40</accession>
<dbReference type="InterPro" id="IPR050563">
    <property type="entry name" value="4-hydroxybenzoyl-CoA_TE"/>
</dbReference>
<sequence>MTADATQVTNLAPEIPPWHLGADVPVPLRLYSARVPATWIDYHGHMSETYYLLAMSEAIDPFFTYIGCDAAYRAAGASLYSVSWRLDFHAEVHEGDRLEVDTVLLNRDRKRLHVLHLLRRAEGTGPAATGEQVLVHVDIAAGRATDMPDNLATAASAVSAAHSGLSCPATVGQGLTLTR</sequence>
<dbReference type="SUPFAM" id="SSF54637">
    <property type="entry name" value="Thioesterase/thiol ester dehydrase-isomerase"/>
    <property type="match status" value="1"/>
</dbReference>
<dbReference type="Gene3D" id="3.10.129.10">
    <property type="entry name" value="Hotdog Thioesterase"/>
    <property type="match status" value="1"/>
</dbReference>
<reference evidence="1" key="1">
    <citation type="submission" date="2019-09" db="EMBL/GenBank/DDBJ databases">
        <title>Characterisation of the sponge microbiome using genome-centric metagenomics.</title>
        <authorList>
            <person name="Engelberts J.P."/>
            <person name="Robbins S.J."/>
            <person name="De Goeij J.M."/>
            <person name="Aranda M."/>
            <person name="Bell S.C."/>
            <person name="Webster N.S."/>
        </authorList>
    </citation>
    <scope>NUCLEOTIDE SEQUENCE</scope>
    <source>
        <strain evidence="1">SB0664_bin_43</strain>
    </source>
</reference>
<dbReference type="Pfam" id="PF13279">
    <property type="entry name" value="4HBT_2"/>
    <property type="match status" value="1"/>
</dbReference>
<proteinExistence type="predicted"/>
<protein>
    <submittedName>
        <fullName evidence="1">4-hydroxybenzoyl-CoA thioesterase</fullName>
    </submittedName>
</protein>
<name>A0A6B0XY40_9RHOB</name>
<dbReference type="AlphaFoldDB" id="A0A6B0XY40"/>